<evidence type="ECO:0000313" key="3">
    <source>
        <dbReference type="EMBL" id="WEK03997.1"/>
    </source>
</evidence>
<reference evidence="3" key="1">
    <citation type="submission" date="2023-03" db="EMBL/GenBank/DDBJ databases">
        <title>Andean soil-derived lignocellulolytic bacterial consortium as a source of novel taxa and putative plastic-active enzymes.</title>
        <authorList>
            <person name="Diaz-Garcia L."/>
            <person name="Chuvochina M."/>
            <person name="Feuerriegel G."/>
            <person name="Bunk B."/>
            <person name="Sproer C."/>
            <person name="Streit W.R."/>
            <person name="Rodriguez L.M."/>
            <person name="Overmann J."/>
            <person name="Jimenez D.J."/>
        </authorList>
    </citation>
    <scope>NUCLEOTIDE SEQUENCE</scope>
    <source>
        <strain evidence="3">MAG 4196</strain>
    </source>
</reference>
<evidence type="ECO:0000256" key="1">
    <source>
        <dbReference type="ARBA" id="ARBA00006987"/>
    </source>
</evidence>
<dbReference type="InterPro" id="IPR005064">
    <property type="entry name" value="BUG"/>
</dbReference>
<dbReference type="Pfam" id="PF03401">
    <property type="entry name" value="TctC"/>
    <property type="match status" value="1"/>
</dbReference>
<dbReference type="CDD" id="cd07012">
    <property type="entry name" value="PBP2_Bug_TTT"/>
    <property type="match status" value="1"/>
</dbReference>
<feature type="signal peptide" evidence="2">
    <location>
        <begin position="1"/>
        <end position="24"/>
    </location>
</feature>
<accession>A0AAJ6AZD2</accession>
<sequence length="351" mass="36390">MQTLRLVLATGTSFLVLGTTMTFAQDSAAATEWKPDRPINLIVPWGAGGSTDQVTRVTAPILGEALGVDVVVVNQPGASGAIGTQEVLNSVKDGYTWTANAIANNATYSVTGLLPDTDIDDWHIYLSVANVPVVSVPAGSEFEDFGQLLEAFKTRGNEVTVATAGITSSGGTAIAALSDSADGFDYNMITYDGGGPAAIATASGEAMVTTQLAVEQTELIRGGRLKALAVLSDQPLVLEGAEPIPPITDWIPDMELAPDYFGIFVPVGVPDEVVATLDKIWGEKVMSSDAIKTYAETFGAVFAPSYGADARAAAMPVVILEACSSVARGEAVNDPATIGIDCETRTEVGAQ</sequence>
<evidence type="ECO:0000313" key="4">
    <source>
        <dbReference type="Proteomes" id="UP001217476"/>
    </source>
</evidence>
<dbReference type="Proteomes" id="UP001217476">
    <property type="component" value="Chromosome"/>
</dbReference>
<dbReference type="PANTHER" id="PTHR42928:SF5">
    <property type="entry name" value="BLR1237 PROTEIN"/>
    <property type="match status" value="1"/>
</dbReference>
<evidence type="ECO:0000256" key="2">
    <source>
        <dbReference type="SAM" id="SignalP"/>
    </source>
</evidence>
<dbReference type="AlphaFoldDB" id="A0AAJ6AZD2"/>
<dbReference type="Gene3D" id="3.40.190.150">
    <property type="entry name" value="Bordetella uptake gene, domain 1"/>
    <property type="match status" value="1"/>
</dbReference>
<protein>
    <submittedName>
        <fullName evidence="3">Tripartite tricarboxylate transporter substrate binding protein</fullName>
    </submittedName>
</protein>
<comment type="similarity">
    <text evidence="1">Belongs to the UPF0065 (bug) family.</text>
</comment>
<dbReference type="PANTHER" id="PTHR42928">
    <property type="entry name" value="TRICARBOXYLATE-BINDING PROTEIN"/>
    <property type="match status" value="1"/>
</dbReference>
<proteinExistence type="inferred from homology"/>
<dbReference type="Gene3D" id="3.40.190.10">
    <property type="entry name" value="Periplasmic binding protein-like II"/>
    <property type="match status" value="1"/>
</dbReference>
<feature type="chain" id="PRO_5042556467" evidence="2">
    <location>
        <begin position="25"/>
        <end position="351"/>
    </location>
</feature>
<organism evidence="3 4">
    <name type="scientific">Candidatus Devosia phytovorans</name>
    <dbReference type="NCBI Taxonomy" id="3121372"/>
    <lineage>
        <taxon>Bacteria</taxon>
        <taxon>Pseudomonadati</taxon>
        <taxon>Pseudomonadota</taxon>
        <taxon>Alphaproteobacteria</taxon>
        <taxon>Hyphomicrobiales</taxon>
        <taxon>Devosiaceae</taxon>
        <taxon>Devosia</taxon>
    </lineage>
</organism>
<keyword evidence="2" id="KW-0732">Signal</keyword>
<gene>
    <name evidence="3" type="ORF">P0Y65_17685</name>
</gene>
<dbReference type="InterPro" id="IPR042100">
    <property type="entry name" value="Bug_dom1"/>
</dbReference>
<dbReference type="EMBL" id="CP119312">
    <property type="protein sequence ID" value="WEK03997.1"/>
    <property type="molecule type" value="Genomic_DNA"/>
</dbReference>
<name>A0AAJ6AZD2_9HYPH</name>
<dbReference type="PIRSF" id="PIRSF017082">
    <property type="entry name" value="YflP"/>
    <property type="match status" value="1"/>
</dbReference>